<gene>
    <name evidence="2" type="ORF">PMACD_LOCUS683</name>
</gene>
<keyword evidence="3" id="KW-1185">Reference proteome</keyword>
<proteinExistence type="predicted"/>
<protein>
    <submittedName>
        <fullName evidence="2">Uncharacterized protein</fullName>
    </submittedName>
</protein>
<feature type="region of interest" description="Disordered" evidence="1">
    <location>
        <begin position="1"/>
        <end position="25"/>
    </location>
</feature>
<dbReference type="EMBL" id="CAJOBZ010000001">
    <property type="protein sequence ID" value="CAF4751034.1"/>
    <property type="molecule type" value="Genomic_DNA"/>
</dbReference>
<feature type="region of interest" description="Disordered" evidence="1">
    <location>
        <begin position="40"/>
        <end position="59"/>
    </location>
</feature>
<sequence>MYATRNQSSETPPKCSRPETRAPRPTATYIALPKHSSNKKFTMNTKNHQHNMNPQTPTNTYHTELSLHWSQSVPEPAYICYYSVLEHVDFYYLSPLIYIPGITAQTPTVVSTSSSYRLTSFLYFPIS</sequence>
<evidence type="ECO:0000313" key="2">
    <source>
        <dbReference type="EMBL" id="CAF4751034.1"/>
    </source>
</evidence>
<evidence type="ECO:0000256" key="1">
    <source>
        <dbReference type="SAM" id="MobiDB-lite"/>
    </source>
</evidence>
<organism evidence="2 3">
    <name type="scientific">Pieris macdunnoughi</name>
    <dbReference type="NCBI Taxonomy" id="345717"/>
    <lineage>
        <taxon>Eukaryota</taxon>
        <taxon>Metazoa</taxon>
        <taxon>Ecdysozoa</taxon>
        <taxon>Arthropoda</taxon>
        <taxon>Hexapoda</taxon>
        <taxon>Insecta</taxon>
        <taxon>Pterygota</taxon>
        <taxon>Neoptera</taxon>
        <taxon>Endopterygota</taxon>
        <taxon>Lepidoptera</taxon>
        <taxon>Glossata</taxon>
        <taxon>Ditrysia</taxon>
        <taxon>Papilionoidea</taxon>
        <taxon>Pieridae</taxon>
        <taxon>Pierinae</taxon>
        <taxon>Pieris</taxon>
    </lineage>
</organism>
<dbReference type="AlphaFoldDB" id="A0A821LG99"/>
<comment type="caution">
    <text evidence="2">The sequence shown here is derived from an EMBL/GenBank/DDBJ whole genome shotgun (WGS) entry which is preliminary data.</text>
</comment>
<name>A0A821LG99_9NEOP</name>
<accession>A0A821LG99</accession>
<evidence type="ECO:0000313" key="3">
    <source>
        <dbReference type="Proteomes" id="UP000663880"/>
    </source>
</evidence>
<reference evidence="2" key="1">
    <citation type="submission" date="2021-02" db="EMBL/GenBank/DDBJ databases">
        <authorList>
            <person name="Steward A R."/>
        </authorList>
    </citation>
    <scope>NUCLEOTIDE SEQUENCE</scope>
</reference>
<dbReference type="Proteomes" id="UP000663880">
    <property type="component" value="Unassembled WGS sequence"/>
</dbReference>
<feature type="compositionally biased region" description="Polar residues" evidence="1">
    <location>
        <begin position="1"/>
        <end position="11"/>
    </location>
</feature>